<dbReference type="EMBL" id="SHBI01000009">
    <property type="protein sequence ID" value="RZO21223.1"/>
    <property type="molecule type" value="Genomic_DNA"/>
</dbReference>
<organism evidence="1 2">
    <name type="scientific">SAR86 cluster bacterium</name>
    <dbReference type="NCBI Taxonomy" id="2030880"/>
    <lineage>
        <taxon>Bacteria</taxon>
        <taxon>Pseudomonadati</taxon>
        <taxon>Pseudomonadota</taxon>
        <taxon>Gammaproteobacteria</taxon>
        <taxon>SAR86 cluster</taxon>
    </lineage>
</organism>
<dbReference type="AlphaFoldDB" id="A0A520MJ22"/>
<name>A0A520MJ22_9GAMM</name>
<comment type="caution">
    <text evidence="1">The sequence shown here is derived from an EMBL/GenBank/DDBJ whole genome shotgun (WGS) entry which is preliminary data.</text>
</comment>
<sequence length="145" mass="16954">MDSKELVNLYLDICNELLTKLTFDKSASDNSNQHIFFVTLDKSMNYLADEVLSFSSIEQSSFSSLNSSAKWNLLSDDITFKNIIKREFEPNGFLYEFNQTQEKLFNPIDQSIIISNDSINLKKFILILDKYKEFMFLLRKTTEEC</sequence>
<dbReference type="Proteomes" id="UP000315782">
    <property type="component" value="Unassembled WGS sequence"/>
</dbReference>
<accession>A0A520MJ22</accession>
<evidence type="ECO:0000313" key="1">
    <source>
        <dbReference type="EMBL" id="RZO21223.1"/>
    </source>
</evidence>
<reference evidence="1 2" key="1">
    <citation type="submission" date="2019-02" db="EMBL/GenBank/DDBJ databases">
        <title>Prokaryotic population dynamics and viral predation in marine succession experiment using metagenomics: the confinement effect.</title>
        <authorList>
            <person name="Haro-Moreno J.M."/>
            <person name="Rodriguez-Valera F."/>
            <person name="Lopez-Perez M."/>
        </authorList>
    </citation>
    <scope>NUCLEOTIDE SEQUENCE [LARGE SCALE GENOMIC DNA]</scope>
    <source>
        <strain evidence="1">MED-G163</strain>
    </source>
</reference>
<evidence type="ECO:0000313" key="2">
    <source>
        <dbReference type="Proteomes" id="UP000315782"/>
    </source>
</evidence>
<proteinExistence type="predicted"/>
<protein>
    <submittedName>
        <fullName evidence="1">Uncharacterized protein</fullName>
    </submittedName>
</protein>
<gene>
    <name evidence="1" type="ORF">EVA96_02090</name>
</gene>